<comment type="caution">
    <text evidence="2">The sequence shown here is derived from an EMBL/GenBank/DDBJ whole genome shotgun (WGS) entry which is preliminary data.</text>
</comment>
<keyword evidence="2" id="KW-0378">Hydrolase</keyword>
<dbReference type="InterPro" id="IPR000073">
    <property type="entry name" value="AB_hydrolase_1"/>
</dbReference>
<reference evidence="2 3" key="1">
    <citation type="journal article" date="2014" name="Int. J. Syst. Evol. Microbiol.">
        <title>Streptomyces hoynatensis sp. nov., isolated from deep marine sediment.</title>
        <authorList>
            <person name="Veyisoglu A."/>
            <person name="Sahin N."/>
        </authorList>
    </citation>
    <scope>NUCLEOTIDE SEQUENCE [LARGE SCALE GENOMIC DNA]</scope>
    <source>
        <strain evidence="2 3">KCTC 29097</strain>
    </source>
</reference>
<dbReference type="RefSeq" id="WP_120674625.1">
    <property type="nucleotide sequence ID" value="NZ_RBAL01000001.1"/>
</dbReference>
<dbReference type="PANTHER" id="PTHR43433:SF5">
    <property type="entry name" value="AB HYDROLASE-1 DOMAIN-CONTAINING PROTEIN"/>
    <property type="match status" value="1"/>
</dbReference>
<accession>A0A3A9ZHW2</accession>
<evidence type="ECO:0000313" key="3">
    <source>
        <dbReference type="Proteomes" id="UP000272474"/>
    </source>
</evidence>
<dbReference type="InterPro" id="IPR029058">
    <property type="entry name" value="AB_hydrolase_fold"/>
</dbReference>
<dbReference type="Pfam" id="PF00561">
    <property type="entry name" value="Abhydrolase_1"/>
    <property type="match status" value="1"/>
</dbReference>
<dbReference type="AlphaFoldDB" id="A0A3A9ZHW2"/>
<dbReference type="EMBL" id="RBAL01000001">
    <property type="protein sequence ID" value="RKN46947.1"/>
    <property type="molecule type" value="Genomic_DNA"/>
</dbReference>
<dbReference type="OrthoDB" id="9800988at2"/>
<dbReference type="PANTHER" id="PTHR43433">
    <property type="entry name" value="HYDROLASE, ALPHA/BETA FOLD FAMILY PROTEIN"/>
    <property type="match status" value="1"/>
</dbReference>
<protein>
    <submittedName>
        <fullName evidence="2">Alpha/beta fold hydrolase</fullName>
    </submittedName>
</protein>
<sequence length="284" mass="29940">MRTRVTESDLDLGDGRRLHVYDTVTDGAEDSLPVFWHHGTPNLGAPPRPLFAAAERLGLRWVSYDRPGYGGSTPAPGRDIASAARYTSAVADALGIRRFAAVGHSGGGPHALACAALLPDRVVGAVSAAGMAPLGAEGLDWFADMAASGVASLRAAARGREEKERHEASDIVYDPEFTPADEAALSGAWSWFGEVVGPAKDQGPGGLIDDDLSYVTPWGFDPALITVPLLLLHGGRDRVIPPAHARWLTAHCPTAELRLAPDEGHISVLNAAEDALAWLAARPR</sequence>
<evidence type="ECO:0000259" key="1">
    <source>
        <dbReference type="Pfam" id="PF00561"/>
    </source>
</evidence>
<dbReference type="InterPro" id="IPR050471">
    <property type="entry name" value="AB_hydrolase"/>
</dbReference>
<dbReference type="Gene3D" id="3.40.50.1820">
    <property type="entry name" value="alpha/beta hydrolase"/>
    <property type="match status" value="1"/>
</dbReference>
<proteinExistence type="predicted"/>
<feature type="domain" description="AB hydrolase-1" evidence="1">
    <location>
        <begin position="33"/>
        <end position="270"/>
    </location>
</feature>
<dbReference type="SUPFAM" id="SSF53474">
    <property type="entry name" value="alpha/beta-Hydrolases"/>
    <property type="match status" value="1"/>
</dbReference>
<dbReference type="GO" id="GO:0016787">
    <property type="term" value="F:hydrolase activity"/>
    <property type="evidence" value="ECO:0007669"/>
    <property type="project" value="UniProtKB-KW"/>
</dbReference>
<name>A0A3A9ZHW2_9ACTN</name>
<gene>
    <name evidence="2" type="ORF">D7294_01745</name>
</gene>
<keyword evidence="3" id="KW-1185">Reference proteome</keyword>
<organism evidence="2 3">
    <name type="scientific">Streptomyces hoynatensis</name>
    <dbReference type="NCBI Taxonomy" id="1141874"/>
    <lineage>
        <taxon>Bacteria</taxon>
        <taxon>Bacillati</taxon>
        <taxon>Actinomycetota</taxon>
        <taxon>Actinomycetes</taxon>
        <taxon>Kitasatosporales</taxon>
        <taxon>Streptomycetaceae</taxon>
        <taxon>Streptomyces</taxon>
    </lineage>
</organism>
<dbReference type="PRINTS" id="PR00111">
    <property type="entry name" value="ABHYDROLASE"/>
</dbReference>
<evidence type="ECO:0000313" key="2">
    <source>
        <dbReference type="EMBL" id="RKN46947.1"/>
    </source>
</evidence>
<dbReference type="Proteomes" id="UP000272474">
    <property type="component" value="Unassembled WGS sequence"/>
</dbReference>